<keyword evidence="4" id="KW-1185">Reference proteome</keyword>
<evidence type="ECO:0000256" key="1">
    <source>
        <dbReference type="SAM" id="Coils"/>
    </source>
</evidence>
<sequence>MSASSAAPEGLSANARKLQEEEIERLVKCRLRSEIEARKAVEATMKRAVHETRELKKELVLLRQEKEELRGELEARKHAVSTPSSDTKKHDETSAVTAAATKAAEKKFQSQIQKLTAELADWKASYEQLKSDTSDELQEKSELLTQRDHELKQKAKEMAALEDELKKVKLVSEDTKRKYQKAVKEKKEDLQKTLLENEHLARCKETLERQLELLPQLKKQLQYAKDKQSGVAEDWQKRLEQREQAFLRQEEDNKRELAAKQQVIVQLEHEKEELRAQLDELTSNVYENEVAHETKQRQDAEKFELLVASTKALQEKLLAAMQDAKEAQATKQIAEETLAQESRLRQMADDAADAVEARALKLEAQLEQLQQQLVQLEKALKARGITLDYLLKTPSGTSSNNNRSSKDEKADTPEGSSSRPAARREKTTTTVAKPRPVSSARDPVAAKPKAALSSTATTLKPKVTQPHTTATAAKPGAAKALPMAKKAFFSQRMTNSNNNDAERDGTPERTRRG</sequence>
<dbReference type="HOGENOM" id="CLU_040746_0_0_1"/>
<reference evidence="4" key="1">
    <citation type="journal article" date="2010" name="Genome Biol.">
        <title>Genome sequence of the necrotrophic plant pathogen Pythium ultimum reveals original pathogenicity mechanisms and effector repertoire.</title>
        <authorList>
            <person name="Levesque C.A."/>
            <person name="Brouwer H."/>
            <person name="Cano L."/>
            <person name="Hamilton J.P."/>
            <person name="Holt C."/>
            <person name="Huitema E."/>
            <person name="Raffaele S."/>
            <person name="Robideau G.P."/>
            <person name="Thines M."/>
            <person name="Win J."/>
            <person name="Zerillo M.M."/>
            <person name="Beakes G.W."/>
            <person name="Boore J.L."/>
            <person name="Busam D."/>
            <person name="Dumas B."/>
            <person name="Ferriera S."/>
            <person name="Fuerstenberg S.I."/>
            <person name="Gachon C.M."/>
            <person name="Gaulin E."/>
            <person name="Govers F."/>
            <person name="Grenville-Briggs L."/>
            <person name="Horner N."/>
            <person name="Hostetler J."/>
            <person name="Jiang R.H."/>
            <person name="Johnson J."/>
            <person name="Krajaejun T."/>
            <person name="Lin H."/>
            <person name="Meijer H.J."/>
            <person name="Moore B."/>
            <person name="Morris P."/>
            <person name="Phuntmart V."/>
            <person name="Puiu D."/>
            <person name="Shetty J."/>
            <person name="Stajich J.E."/>
            <person name="Tripathy S."/>
            <person name="Wawra S."/>
            <person name="van West P."/>
            <person name="Whitty B.R."/>
            <person name="Coutinho P.M."/>
            <person name="Henrissat B."/>
            <person name="Martin F."/>
            <person name="Thomas P.D."/>
            <person name="Tyler B.M."/>
            <person name="De Vries R.P."/>
            <person name="Kamoun S."/>
            <person name="Yandell M."/>
            <person name="Tisserat N."/>
            <person name="Buell C.R."/>
        </authorList>
    </citation>
    <scope>NUCLEOTIDE SEQUENCE</scope>
    <source>
        <strain evidence="4">DAOM:BR144</strain>
    </source>
</reference>
<protein>
    <submittedName>
        <fullName evidence="3">Uncharacterized protein</fullName>
    </submittedName>
</protein>
<feature type="coiled-coil region" evidence="1">
    <location>
        <begin position="310"/>
        <end position="386"/>
    </location>
</feature>
<feature type="region of interest" description="Disordered" evidence="2">
    <location>
        <begin position="391"/>
        <end position="513"/>
    </location>
</feature>
<organism evidence="3 4">
    <name type="scientific">Globisporangium ultimum (strain ATCC 200006 / CBS 805.95 / DAOM BR144)</name>
    <name type="common">Pythium ultimum</name>
    <dbReference type="NCBI Taxonomy" id="431595"/>
    <lineage>
        <taxon>Eukaryota</taxon>
        <taxon>Sar</taxon>
        <taxon>Stramenopiles</taxon>
        <taxon>Oomycota</taxon>
        <taxon>Peronosporomycetes</taxon>
        <taxon>Pythiales</taxon>
        <taxon>Pythiaceae</taxon>
        <taxon>Globisporangium</taxon>
    </lineage>
</organism>
<dbReference type="EMBL" id="GL376593">
    <property type="status" value="NOT_ANNOTATED_CDS"/>
    <property type="molecule type" value="Genomic_DNA"/>
</dbReference>
<reference evidence="4" key="2">
    <citation type="submission" date="2010-04" db="EMBL/GenBank/DDBJ databases">
        <authorList>
            <person name="Buell R."/>
            <person name="Hamilton J."/>
            <person name="Hostetler J."/>
        </authorList>
    </citation>
    <scope>NUCLEOTIDE SEQUENCE [LARGE SCALE GENOMIC DNA]</scope>
    <source>
        <strain evidence="4">DAOM:BR144</strain>
    </source>
</reference>
<feature type="coiled-coil region" evidence="1">
    <location>
        <begin position="105"/>
        <end position="284"/>
    </location>
</feature>
<dbReference type="InParanoid" id="K3X8H3"/>
<evidence type="ECO:0000256" key="2">
    <source>
        <dbReference type="SAM" id="MobiDB-lite"/>
    </source>
</evidence>
<feature type="compositionally biased region" description="Polar residues" evidence="2">
    <location>
        <begin position="394"/>
        <end position="403"/>
    </location>
</feature>
<dbReference type="VEuPathDB" id="FungiDB:PYU1_G013493"/>
<dbReference type="eggNOG" id="ENOG502S437">
    <property type="taxonomic scope" value="Eukaryota"/>
</dbReference>
<dbReference type="EnsemblProtists" id="PYU1_T013522">
    <property type="protein sequence ID" value="PYU1_T013522"/>
    <property type="gene ID" value="PYU1_G013493"/>
</dbReference>
<keyword evidence="1" id="KW-0175">Coiled coil</keyword>
<feature type="compositionally biased region" description="Basic and acidic residues" evidence="2">
    <location>
        <begin position="500"/>
        <end position="513"/>
    </location>
</feature>
<evidence type="ECO:0000313" key="4">
    <source>
        <dbReference type="Proteomes" id="UP000019132"/>
    </source>
</evidence>
<feature type="compositionally biased region" description="Low complexity" evidence="2">
    <location>
        <begin position="466"/>
        <end position="487"/>
    </location>
</feature>
<dbReference type="OMA" id="CEAQANK"/>
<proteinExistence type="predicted"/>
<name>K3X8H3_GLOUD</name>
<reference evidence="3" key="3">
    <citation type="submission" date="2015-02" db="UniProtKB">
        <authorList>
            <consortium name="EnsemblProtists"/>
        </authorList>
    </citation>
    <scope>IDENTIFICATION</scope>
    <source>
        <strain evidence="3">DAOM BR144</strain>
    </source>
</reference>
<feature type="region of interest" description="Disordered" evidence="2">
    <location>
        <begin position="71"/>
        <end position="100"/>
    </location>
</feature>
<dbReference type="AlphaFoldDB" id="K3X8H3"/>
<dbReference type="STRING" id="431595.K3X8H3"/>
<dbReference type="Proteomes" id="UP000019132">
    <property type="component" value="Unassembled WGS sequence"/>
</dbReference>
<accession>K3X8H3</accession>
<evidence type="ECO:0000313" key="3">
    <source>
        <dbReference type="EnsemblProtists" id="PYU1_T013522"/>
    </source>
</evidence>